<dbReference type="Proteomes" id="UP000436483">
    <property type="component" value="Unassembled WGS sequence"/>
</dbReference>
<sequence length="79" mass="8687">MEWLKHDLRDVEHGPSDEALSVLMEDAERLIKLYLERPEKLRPSAVAGELNELAKGVETAAKAAERLGNQGPLPIVALS</sequence>
<keyword evidence="2" id="KW-1185">Reference proteome</keyword>
<feature type="non-terminal residue" evidence="1">
    <location>
        <position position="79"/>
    </location>
</feature>
<reference evidence="1 2" key="1">
    <citation type="submission" date="2019-12" db="EMBL/GenBank/DDBJ databases">
        <authorList>
            <person name="Yuan C.-G."/>
        </authorList>
    </citation>
    <scope>NUCLEOTIDE SEQUENCE [LARGE SCALE GENOMIC DNA]</scope>
    <source>
        <strain evidence="1 2">KCTC 23863</strain>
    </source>
</reference>
<reference evidence="1 2" key="2">
    <citation type="submission" date="2020-01" db="EMBL/GenBank/DDBJ databases">
        <title>Microvirga sp. nov., an arsenate reduction bacterium isolated from Tibet hotspring sediments.</title>
        <authorList>
            <person name="Xian W.-D."/>
            <person name="Li W.-J."/>
        </authorList>
    </citation>
    <scope>NUCLEOTIDE SEQUENCE [LARGE SCALE GENOMIC DNA]</scope>
    <source>
        <strain evidence="1 2">KCTC 23863</strain>
    </source>
</reference>
<organism evidence="1 2">
    <name type="scientific">Microvirga makkahensis</name>
    <dbReference type="NCBI Taxonomy" id="1128670"/>
    <lineage>
        <taxon>Bacteria</taxon>
        <taxon>Pseudomonadati</taxon>
        <taxon>Pseudomonadota</taxon>
        <taxon>Alphaproteobacteria</taxon>
        <taxon>Hyphomicrobiales</taxon>
        <taxon>Methylobacteriaceae</taxon>
        <taxon>Microvirga</taxon>
    </lineage>
</organism>
<evidence type="ECO:0000313" key="1">
    <source>
        <dbReference type="EMBL" id="MXQ14907.1"/>
    </source>
</evidence>
<evidence type="ECO:0000313" key="2">
    <source>
        <dbReference type="Proteomes" id="UP000436483"/>
    </source>
</evidence>
<gene>
    <name evidence="1" type="ORF">GR328_26430</name>
</gene>
<proteinExistence type="predicted"/>
<dbReference type="AlphaFoldDB" id="A0A7X3MX90"/>
<protein>
    <submittedName>
        <fullName evidence="1">Uncharacterized protein</fullName>
    </submittedName>
</protein>
<dbReference type="EMBL" id="WURB01000065">
    <property type="protein sequence ID" value="MXQ14907.1"/>
    <property type="molecule type" value="Genomic_DNA"/>
</dbReference>
<comment type="caution">
    <text evidence="1">The sequence shown here is derived from an EMBL/GenBank/DDBJ whole genome shotgun (WGS) entry which is preliminary data.</text>
</comment>
<name>A0A7X3MX90_9HYPH</name>
<dbReference type="RefSeq" id="WP_160888608.1">
    <property type="nucleotide sequence ID" value="NZ_WURB01000065.1"/>
</dbReference>
<accession>A0A7X3MX90</accession>